<dbReference type="Proteomes" id="UP000560081">
    <property type="component" value="Unassembled WGS sequence"/>
</dbReference>
<dbReference type="EMBL" id="JACHMC010000001">
    <property type="protein sequence ID" value="MBB4883935.1"/>
    <property type="molecule type" value="Genomic_DNA"/>
</dbReference>
<dbReference type="Gene3D" id="1.10.3210.30">
    <property type="match status" value="1"/>
</dbReference>
<dbReference type="InterPro" id="IPR041372">
    <property type="entry name" value="Cas3_C"/>
</dbReference>
<dbReference type="GO" id="GO:0016787">
    <property type="term" value="F:hydrolase activity"/>
    <property type="evidence" value="ECO:0007669"/>
    <property type="project" value="UniProtKB-KW"/>
</dbReference>
<dbReference type="Gene3D" id="3.40.50.300">
    <property type="entry name" value="P-loop containing nucleotide triphosphate hydrolases"/>
    <property type="match status" value="2"/>
</dbReference>
<keyword evidence="7 10" id="KW-0347">Helicase</keyword>
<keyword evidence="6 10" id="KW-0378">Hydrolase</keyword>
<keyword evidence="8" id="KW-0067">ATP-binding</keyword>
<evidence type="ECO:0000256" key="2">
    <source>
        <dbReference type="ARBA" id="ARBA00009046"/>
    </source>
</evidence>
<dbReference type="PANTHER" id="PTHR47963:SF9">
    <property type="entry name" value="CRISPR-ASSOCIATED ENDONUCLEASE_HELICASE CAS3"/>
    <property type="match status" value="1"/>
</dbReference>
<accession>A0A4Y8X0S6</accession>
<dbReference type="AlphaFoldDB" id="A0A4Y8X0S6"/>
<keyword evidence="9" id="KW-0051">Antiviral defense</keyword>
<dbReference type="InterPro" id="IPR014001">
    <property type="entry name" value="Helicase_ATP-bd"/>
</dbReference>
<dbReference type="CDD" id="cd17930">
    <property type="entry name" value="DEXHc_cas3"/>
    <property type="match status" value="1"/>
</dbReference>
<dbReference type="OrthoDB" id="9810236at2"/>
<dbReference type="GO" id="GO:0005524">
    <property type="term" value="F:ATP binding"/>
    <property type="evidence" value="ECO:0007669"/>
    <property type="project" value="UniProtKB-KW"/>
</dbReference>
<dbReference type="SUPFAM" id="SSF52540">
    <property type="entry name" value="P-loop containing nucleoside triphosphate hydrolases"/>
    <property type="match status" value="1"/>
</dbReference>
<dbReference type="EC" id="3.1.-.-" evidence="10"/>
<evidence type="ECO:0000313" key="10">
    <source>
        <dbReference type="EMBL" id="MBB4883935.1"/>
    </source>
</evidence>
<evidence type="ECO:0000256" key="4">
    <source>
        <dbReference type="ARBA" id="ARBA00022723"/>
    </source>
</evidence>
<sequence>MTTVGWSPQALSLWAKTGPESEDWLDLPRHLTDSAAIGGWLWRCWLAPGVAGWLEDELDLRGEGDVLGAWLAGVHDVGKASEVFEGQLMGDHTRLPFAERIRDVGLPLSGPAGPADSHPHSAVSHAALKRWLVVEGLTRSSRAAASLAEIAGAHHGLPATPAEVRRAESAARRQPSWAAVQDELIAGITDRLGAHDVLGRVLAVEPRAHHQMLLTGLVVMADWIASNPDLFPLLPAALLDEEARLADAVATLDLAGPARPRVLEADPAAAYRHAFAWPEGRRPWPVQAEILRAAEQMEGPGLLCVEAPMGVGKTEAALAAAQVMMRRTGRSGVIVAAPTMATSDALFRRVQVWAERNLEGDGPVSLVLAHSKAALNAEAAAMPRVGMGSQDIGRDDPHDRHQSVVAHQWLSGRKRGMLASIAVGTVDQVLFMALQSRHVMLRHLGLASKVVVIDEAHAYDSYMNQYLSRALHWLGAYGVPVVLLSATLPHAIQQELVAAYMDGRHGGRRITAPETGAAYPVITTADRAGIRAEQTPESGRRSEVEFTAVADDEDSLRGLLTPCVSDGGCLLVVCSTVARAQHAYALARDLVGDDAVLLHSRFLARDRVEKEAVLVTELGPDARRGQGRPERRIVVATQVVEQSLDLDFDGMVTDVAPMDLILQRTGRVHRHARPVEDRPGWGRAPRVWVRGAVDPGDDATPPAFESGVEAVYAPALLTATWGLLSLERDGRTVSLPREIPTLVAGAYAERPALPEAWGESFVVQRKEWEARQETARNRAKGFLLPTAKGVKYFRDLWAGPTGDPGTERGEAAGLAQVRDTDPTLEVLLVRAAEGGYVPWGSPGDAEVTFTGKALSPWRARQIAESSVRLPGRFSRMPLFERALDELEQGTDVAWQQCSLLRGQLQLIADEEGRTTVAGVDLRYDLDLGLLDGPQTTRMNEGTR</sequence>
<evidence type="ECO:0000256" key="6">
    <source>
        <dbReference type="ARBA" id="ARBA00022801"/>
    </source>
</evidence>
<dbReference type="InterPro" id="IPR011545">
    <property type="entry name" value="DEAD/DEAH_box_helicase_dom"/>
</dbReference>
<evidence type="ECO:0000256" key="1">
    <source>
        <dbReference type="ARBA" id="ARBA00006847"/>
    </source>
</evidence>
<dbReference type="Pfam" id="PF18395">
    <property type="entry name" value="Cas3_C"/>
    <property type="match status" value="1"/>
</dbReference>
<dbReference type="Pfam" id="PF18019">
    <property type="entry name" value="Cas3_HD"/>
    <property type="match status" value="1"/>
</dbReference>
<evidence type="ECO:0000256" key="3">
    <source>
        <dbReference type="ARBA" id="ARBA00022722"/>
    </source>
</evidence>
<comment type="similarity">
    <text evidence="1">In the N-terminal section; belongs to the CRISPR-associated nuclease Cas3-HD family.</text>
</comment>
<dbReference type="PANTHER" id="PTHR47963">
    <property type="entry name" value="DEAD-BOX ATP-DEPENDENT RNA HELICASE 47, MITOCHONDRIAL"/>
    <property type="match status" value="1"/>
</dbReference>
<dbReference type="RefSeq" id="WP_135030487.1">
    <property type="nucleotide sequence ID" value="NZ_BMLA01000007.1"/>
</dbReference>
<dbReference type="InterPro" id="IPR006474">
    <property type="entry name" value="Helicase_Cas3_CRISPR-ass_core"/>
</dbReference>
<evidence type="ECO:0000256" key="9">
    <source>
        <dbReference type="ARBA" id="ARBA00023118"/>
    </source>
</evidence>
<dbReference type="InterPro" id="IPR050547">
    <property type="entry name" value="DEAD_box_RNA_helicases"/>
</dbReference>
<evidence type="ECO:0000256" key="7">
    <source>
        <dbReference type="ARBA" id="ARBA00022806"/>
    </source>
</evidence>
<gene>
    <name evidence="10" type="ORF">BJ976_002286</name>
</gene>
<keyword evidence="11" id="KW-1185">Reference proteome</keyword>
<dbReference type="NCBIfam" id="TIGR01587">
    <property type="entry name" value="cas3_core"/>
    <property type="match status" value="1"/>
</dbReference>
<dbReference type="GO" id="GO:0004519">
    <property type="term" value="F:endonuclease activity"/>
    <property type="evidence" value="ECO:0007669"/>
    <property type="project" value="UniProtKB-KW"/>
</dbReference>
<dbReference type="CDD" id="cd09641">
    <property type="entry name" value="Cas3''_I"/>
    <property type="match status" value="1"/>
</dbReference>
<comment type="caution">
    <text evidence="10">The sequence shown here is derived from an EMBL/GenBank/DDBJ whole genome shotgun (WGS) entry which is preliminary data.</text>
</comment>
<proteinExistence type="inferred from homology"/>
<dbReference type="Pfam" id="PF00270">
    <property type="entry name" value="DEAD"/>
    <property type="match status" value="1"/>
</dbReference>
<dbReference type="SMART" id="SM00487">
    <property type="entry name" value="DEXDc"/>
    <property type="match status" value="1"/>
</dbReference>
<dbReference type="InterPro" id="IPR027417">
    <property type="entry name" value="P-loop_NTPase"/>
</dbReference>
<dbReference type="GO" id="GO:0003723">
    <property type="term" value="F:RNA binding"/>
    <property type="evidence" value="ECO:0007669"/>
    <property type="project" value="TreeGrafter"/>
</dbReference>
<dbReference type="PROSITE" id="PS51643">
    <property type="entry name" value="HD_CAS3"/>
    <property type="match status" value="1"/>
</dbReference>
<keyword evidence="10" id="KW-0255">Endonuclease</keyword>
<dbReference type="EC" id="3.6.4.-" evidence="10"/>
<reference evidence="10 11" key="1">
    <citation type="submission" date="2020-08" db="EMBL/GenBank/DDBJ databases">
        <title>Sequencing the genomes of 1000 actinobacteria strains.</title>
        <authorList>
            <person name="Klenk H.-P."/>
        </authorList>
    </citation>
    <scope>NUCLEOTIDE SEQUENCE [LARGE SCALE GENOMIC DNA]</scope>
    <source>
        <strain evidence="10 11">DSM 19079</strain>
    </source>
</reference>
<dbReference type="InterPro" id="IPR006483">
    <property type="entry name" value="CRISPR-assoc_Cas3_HD"/>
</dbReference>
<dbReference type="GO" id="GO:0051607">
    <property type="term" value="P:defense response to virus"/>
    <property type="evidence" value="ECO:0007669"/>
    <property type="project" value="UniProtKB-KW"/>
</dbReference>
<dbReference type="Pfam" id="PF22590">
    <property type="entry name" value="Cas3-like_C_2"/>
    <property type="match status" value="1"/>
</dbReference>
<dbReference type="InterPro" id="IPR054712">
    <property type="entry name" value="Cas3-like_dom"/>
</dbReference>
<evidence type="ECO:0000313" key="11">
    <source>
        <dbReference type="Proteomes" id="UP000560081"/>
    </source>
</evidence>
<keyword evidence="3" id="KW-0540">Nuclease</keyword>
<protein>
    <submittedName>
        <fullName evidence="10">CRISPR-associated endonuclease/helicase Cas3</fullName>
        <ecNumber evidence="10">3.1.-.-</ecNumber>
        <ecNumber evidence="10">3.6.4.-</ecNumber>
    </submittedName>
</protein>
<keyword evidence="4" id="KW-0479">Metal-binding</keyword>
<name>A0A4Y8X0S6_9MICC</name>
<organism evidence="10 11">
    <name type="scientific">Micrococcus flavus</name>
    <dbReference type="NCBI Taxonomy" id="384602"/>
    <lineage>
        <taxon>Bacteria</taxon>
        <taxon>Bacillati</taxon>
        <taxon>Actinomycetota</taxon>
        <taxon>Actinomycetes</taxon>
        <taxon>Micrococcales</taxon>
        <taxon>Micrococcaceae</taxon>
        <taxon>Micrococcus</taxon>
    </lineage>
</organism>
<dbReference type="GO" id="GO:0046872">
    <property type="term" value="F:metal ion binding"/>
    <property type="evidence" value="ECO:0007669"/>
    <property type="project" value="UniProtKB-KW"/>
</dbReference>
<evidence type="ECO:0000256" key="5">
    <source>
        <dbReference type="ARBA" id="ARBA00022741"/>
    </source>
</evidence>
<keyword evidence="5" id="KW-0547">Nucleotide-binding</keyword>
<dbReference type="NCBIfam" id="TIGR01596">
    <property type="entry name" value="cas3_HD"/>
    <property type="match status" value="1"/>
</dbReference>
<dbReference type="InterPro" id="IPR038257">
    <property type="entry name" value="CRISPR-assoc_Cas3_HD_sf"/>
</dbReference>
<comment type="similarity">
    <text evidence="2">In the central section; belongs to the CRISPR-associated helicase Cas3 family.</text>
</comment>
<dbReference type="GO" id="GO:0003724">
    <property type="term" value="F:RNA helicase activity"/>
    <property type="evidence" value="ECO:0007669"/>
    <property type="project" value="TreeGrafter"/>
</dbReference>
<evidence type="ECO:0000256" key="8">
    <source>
        <dbReference type="ARBA" id="ARBA00022840"/>
    </source>
</evidence>